<feature type="compositionally biased region" description="Basic and acidic residues" evidence="1">
    <location>
        <begin position="58"/>
        <end position="69"/>
    </location>
</feature>
<evidence type="ECO:0000313" key="3">
    <source>
        <dbReference type="Proteomes" id="UP001472677"/>
    </source>
</evidence>
<dbReference type="Proteomes" id="UP001472677">
    <property type="component" value="Unassembled WGS sequence"/>
</dbReference>
<reference evidence="2 3" key="1">
    <citation type="journal article" date="2024" name="G3 (Bethesda)">
        <title>Genome assembly of Hibiscus sabdariffa L. provides insights into metabolisms of medicinal natural products.</title>
        <authorList>
            <person name="Kim T."/>
        </authorList>
    </citation>
    <scope>NUCLEOTIDE SEQUENCE [LARGE SCALE GENOMIC DNA]</scope>
    <source>
        <strain evidence="2">TK-2024</strain>
        <tissue evidence="2">Old leaves</tissue>
    </source>
</reference>
<gene>
    <name evidence="2" type="ORF">V6N12_048336</name>
</gene>
<dbReference type="PANTHER" id="PTHR33731:SF2">
    <property type="entry name" value="ORGAN-SPECIFIC PROTEIN S2-LIKE"/>
    <property type="match status" value="1"/>
</dbReference>
<organism evidence="2 3">
    <name type="scientific">Hibiscus sabdariffa</name>
    <name type="common">roselle</name>
    <dbReference type="NCBI Taxonomy" id="183260"/>
    <lineage>
        <taxon>Eukaryota</taxon>
        <taxon>Viridiplantae</taxon>
        <taxon>Streptophyta</taxon>
        <taxon>Embryophyta</taxon>
        <taxon>Tracheophyta</taxon>
        <taxon>Spermatophyta</taxon>
        <taxon>Magnoliopsida</taxon>
        <taxon>eudicotyledons</taxon>
        <taxon>Gunneridae</taxon>
        <taxon>Pentapetalae</taxon>
        <taxon>rosids</taxon>
        <taxon>malvids</taxon>
        <taxon>Malvales</taxon>
        <taxon>Malvaceae</taxon>
        <taxon>Malvoideae</taxon>
        <taxon>Hibiscus</taxon>
    </lineage>
</organism>
<keyword evidence="3" id="KW-1185">Reference proteome</keyword>
<proteinExistence type="predicted"/>
<evidence type="ECO:0000313" key="2">
    <source>
        <dbReference type="EMBL" id="KAK8561262.1"/>
    </source>
</evidence>
<protein>
    <submittedName>
        <fullName evidence="2">Uncharacterized protein</fullName>
    </submittedName>
</protein>
<accession>A0ABR2EH07</accession>
<dbReference type="Pfam" id="PF10950">
    <property type="entry name" value="Organ_specific"/>
    <property type="match status" value="1"/>
</dbReference>
<name>A0ABR2EH07_9ROSI</name>
<dbReference type="EMBL" id="JBBPBM010000013">
    <property type="protein sequence ID" value="KAK8561262.1"/>
    <property type="molecule type" value="Genomic_DNA"/>
</dbReference>
<evidence type="ECO:0000256" key="1">
    <source>
        <dbReference type="SAM" id="MobiDB-lite"/>
    </source>
</evidence>
<sequence length="110" mass="12183">MKDQPMPQALKELVRVEEKTKCSTPASIELKEEKIIVEDFERPIRPKGDGNNATAYGDDAKLKGEKKSLSSDFEPWPSATAYGDGAELKGEKKSFTSDFKPEPTATFSQN</sequence>
<feature type="compositionally biased region" description="Basic and acidic residues" evidence="1">
    <location>
        <begin position="86"/>
        <end position="101"/>
    </location>
</feature>
<feature type="region of interest" description="Disordered" evidence="1">
    <location>
        <begin position="41"/>
        <end position="110"/>
    </location>
</feature>
<comment type="caution">
    <text evidence="2">The sequence shown here is derived from an EMBL/GenBank/DDBJ whole genome shotgun (WGS) entry which is preliminary data.</text>
</comment>
<dbReference type="InterPro" id="IPR024489">
    <property type="entry name" value="Organ_specific_prot"/>
</dbReference>
<dbReference type="PANTHER" id="PTHR33731">
    <property type="entry name" value="PROTEIN, PUTATIVE-RELATED"/>
    <property type="match status" value="1"/>
</dbReference>